<comment type="caution">
    <text evidence="1">The sequence shown here is derived from an EMBL/GenBank/DDBJ whole genome shotgun (WGS) entry which is preliminary data.</text>
</comment>
<sequence>MRHIWHVNNATTHNVHYRQRSAKSLLGALPLEEGSARHNWTKYNIYGQAMTRQKISVWYAIDMGNVASMFPQFECELAKTDGRTEVLPLNVSIIVLWAGETKKEAERKLG</sequence>
<reference evidence="1" key="1">
    <citation type="submission" date="2021-06" db="EMBL/GenBank/DDBJ databases">
        <authorList>
            <person name="Kallberg Y."/>
            <person name="Tangrot J."/>
            <person name="Rosling A."/>
        </authorList>
    </citation>
    <scope>NUCLEOTIDE SEQUENCE</scope>
    <source>
        <strain evidence="1">IA702</strain>
    </source>
</reference>
<name>A0A9N9GS55_9GLOM</name>
<dbReference type="Proteomes" id="UP000789572">
    <property type="component" value="Unassembled WGS sequence"/>
</dbReference>
<gene>
    <name evidence="1" type="ORF">POCULU_LOCUS8480</name>
</gene>
<dbReference type="AlphaFoldDB" id="A0A9N9GS55"/>
<keyword evidence="2" id="KW-1185">Reference proteome</keyword>
<proteinExistence type="predicted"/>
<protein>
    <submittedName>
        <fullName evidence="1">2829_t:CDS:1</fullName>
    </submittedName>
</protein>
<evidence type="ECO:0000313" key="1">
    <source>
        <dbReference type="EMBL" id="CAG8622287.1"/>
    </source>
</evidence>
<evidence type="ECO:0000313" key="2">
    <source>
        <dbReference type="Proteomes" id="UP000789572"/>
    </source>
</evidence>
<organism evidence="1 2">
    <name type="scientific">Paraglomus occultum</name>
    <dbReference type="NCBI Taxonomy" id="144539"/>
    <lineage>
        <taxon>Eukaryota</taxon>
        <taxon>Fungi</taxon>
        <taxon>Fungi incertae sedis</taxon>
        <taxon>Mucoromycota</taxon>
        <taxon>Glomeromycotina</taxon>
        <taxon>Glomeromycetes</taxon>
        <taxon>Paraglomerales</taxon>
        <taxon>Paraglomeraceae</taxon>
        <taxon>Paraglomus</taxon>
    </lineage>
</organism>
<dbReference type="EMBL" id="CAJVPJ010002473">
    <property type="protein sequence ID" value="CAG8622287.1"/>
    <property type="molecule type" value="Genomic_DNA"/>
</dbReference>
<accession>A0A9N9GS55</accession>